<evidence type="ECO:0000313" key="2">
    <source>
        <dbReference type="Proteomes" id="UP000799291"/>
    </source>
</evidence>
<reference evidence="1" key="1">
    <citation type="journal article" date="2020" name="Stud. Mycol.">
        <title>101 Dothideomycetes genomes: a test case for predicting lifestyles and emergence of pathogens.</title>
        <authorList>
            <person name="Haridas S."/>
            <person name="Albert R."/>
            <person name="Binder M."/>
            <person name="Bloem J."/>
            <person name="Labutti K."/>
            <person name="Salamov A."/>
            <person name="Andreopoulos B."/>
            <person name="Baker S."/>
            <person name="Barry K."/>
            <person name="Bills G."/>
            <person name="Bluhm B."/>
            <person name="Cannon C."/>
            <person name="Castanera R."/>
            <person name="Culley D."/>
            <person name="Daum C."/>
            <person name="Ezra D."/>
            <person name="Gonzalez J."/>
            <person name="Henrissat B."/>
            <person name="Kuo A."/>
            <person name="Liang C."/>
            <person name="Lipzen A."/>
            <person name="Lutzoni F."/>
            <person name="Magnuson J."/>
            <person name="Mondo S."/>
            <person name="Nolan M."/>
            <person name="Ohm R."/>
            <person name="Pangilinan J."/>
            <person name="Park H.-J."/>
            <person name="Ramirez L."/>
            <person name="Alfaro M."/>
            <person name="Sun H."/>
            <person name="Tritt A."/>
            <person name="Yoshinaga Y."/>
            <person name="Zwiers L.-H."/>
            <person name="Turgeon B."/>
            <person name="Goodwin S."/>
            <person name="Spatafora J."/>
            <person name="Crous P."/>
            <person name="Grigoriev I."/>
        </authorList>
    </citation>
    <scope>NUCLEOTIDE SEQUENCE</scope>
    <source>
        <strain evidence="1">CBS 122367</strain>
    </source>
</reference>
<sequence>MSSFGFSAGNFIAAIGLIHKISFGLGDNKGASLEFYELKEHLTTAENILLQI</sequence>
<proteinExistence type="predicted"/>
<dbReference type="AlphaFoldDB" id="A0A6G1IQI5"/>
<accession>A0A6G1IQI5</accession>
<keyword evidence="2" id="KW-1185">Reference proteome</keyword>
<dbReference type="OrthoDB" id="3045089at2759"/>
<protein>
    <submittedName>
        <fullName evidence="1">Uncharacterized protein</fullName>
    </submittedName>
</protein>
<dbReference type="EMBL" id="MU005597">
    <property type="protein sequence ID" value="KAF2680415.1"/>
    <property type="molecule type" value="Genomic_DNA"/>
</dbReference>
<evidence type="ECO:0000313" key="1">
    <source>
        <dbReference type="EMBL" id="KAF2680415.1"/>
    </source>
</evidence>
<dbReference type="Proteomes" id="UP000799291">
    <property type="component" value="Unassembled WGS sequence"/>
</dbReference>
<gene>
    <name evidence="1" type="ORF">K458DRAFT_311916</name>
</gene>
<name>A0A6G1IQI5_9PLEO</name>
<organism evidence="1 2">
    <name type="scientific">Lentithecium fluviatile CBS 122367</name>
    <dbReference type="NCBI Taxonomy" id="1168545"/>
    <lineage>
        <taxon>Eukaryota</taxon>
        <taxon>Fungi</taxon>
        <taxon>Dikarya</taxon>
        <taxon>Ascomycota</taxon>
        <taxon>Pezizomycotina</taxon>
        <taxon>Dothideomycetes</taxon>
        <taxon>Pleosporomycetidae</taxon>
        <taxon>Pleosporales</taxon>
        <taxon>Massarineae</taxon>
        <taxon>Lentitheciaceae</taxon>
        <taxon>Lentithecium</taxon>
    </lineage>
</organism>